<proteinExistence type="predicted"/>
<dbReference type="InterPro" id="IPR017850">
    <property type="entry name" value="Alkaline_phosphatase_core_sf"/>
</dbReference>
<feature type="compositionally biased region" description="Low complexity" evidence="2">
    <location>
        <begin position="47"/>
        <end position="63"/>
    </location>
</feature>
<dbReference type="PANTHER" id="PTHR31956:SF8">
    <property type="entry name" value="ACID PHOSPHATASE PHOA (AFU_ORTHOLOGUE AFUA_1G03570)"/>
    <property type="match status" value="1"/>
</dbReference>
<dbReference type="Pfam" id="PF04185">
    <property type="entry name" value="Phosphoesterase"/>
    <property type="match status" value="1"/>
</dbReference>
<feature type="region of interest" description="Disordered" evidence="2">
    <location>
        <begin position="45"/>
        <end position="75"/>
    </location>
</feature>
<evidence type="ECO:0000313" key="3">
    <source>
        <dbReference type="EMBL" id="CAB4872118.1"/>
    </source>
</evidence>
<sequence length="351" mass="37661">MKSTVKAGSDTTFHLNLRGWPQISVLCLSALLMLTGCQTSKTQSAALTPSQSPSLTTSSSGQPVEPTATAISPTPTLPAQAAITPTQPCGATANQAQSAIDHVVWIVMENHGRKQIINNSAAPYFNSLISRCGYASNDHAVAHPSLPNYIAMTSGSTQRIYNDASPLDRPLNVPNIFSQLGEGHWKTLSENMPAPCYKKNSGTYVARHNPATYYTNLASQCQNQALPLTSPIDLTAPFTMIVPDQKSNTHDTSVAYGDNWLSKFVPTLIESSPYQAGRLVIFVTYDEDENSGDTSNPIATVAISPRTKPGTVDPSYATHYTLLRTTQELLRLPLLGKASTASSFISAFNLG</sequence>
<dbReference type="InterPro" id="IPR007312">
    <property type="entry name" value="Phosphoesterase"/>
</dbReference>
<name>A0A6J7DRC8_9ZZZZ</name>
<dbReference type="GO" id="GO:0016788">
    <property type="term" value="F:hydrolase activity, acting on ester bonds"/>
    <property type="evidence" value="ECO:0007669"/>
    <property type="project" value="InterPro"/>
</dbReference>
<reference evidence="3" key="1">
    <citation type="submission" date="2020-05" db="EMBL/GenBank/DDBJ databases">
        <authorList>
            <person name="Chiriac C."/>
            <person name="Salcher M."/>
            <person name="Ghai R."/>
            <person name="Kavagutti S V."/>
        </authorList>
    </citation>
    <scope>NUCLEOTIDE SEQUENCE</scope>
</reference>
<protein>
    <submittedName>
        <fullName evidence="3">Unannotated protein</fullName>
    </submittedName>
</protein>
<dbReference type="PANTHER" id="PTHR31956">
    <property type="entry name" value="NON-SPECIFIC PHOSPHOLIPASE C4-RELATED"/>
    <property type="match status" value="1"/>
</dbReference>
<dbReference type="EMBL" id="CAFBLM010000035">
    <property type="protein sequence ID" value="CAB4872118.1"/>
    <property type="molecule type" value="Genomic_DNA"/>
</dbReference>
<organism evidence="3">
    <name type="scientific">freshwater metagenome</name>
    <dbReference type="NCBI Taxonomy" id="449393"/>
    <lineage>
        <taxon>unclassified sequences</taxon>
        <taxon>metagenomes</taxon>
        <taxon>ecological metagenomes</taxon>
    </lineage>
</organism>
<gene>
    <name evidence="3" type="ORF">UFOPK3401_00867</name>
</gene>
<keyword evidence="1" id="KW-0378">Hydrolase</keyword>
<evidence type="ECO:0000256" key="2">
    <source>
        <dbReference type="SAM" id="MobiDB-lite"/>
    </source>
</evidence>
<dbReference type="Gene3D" id="3.40.720.10">
    <property type="entry name" value="Alkaline Phosphatase, subunit A"/>
    <property type="match status" value="1"/>
</dbReference>
<dbReference type="AlphaFoldDB" id="A0A6J7DRC8"/>
<evidence type="ECO:0000256" key="1">
    <source>
        <dbReference type="ARBA" id="ARBA00022801"/>
    </source>
</evidence>
<dbReference type="GO" id="GO:0009395">
    <property type="term" value="P:phospholipid catabolic process"/>
    <property type="evidence" value="ECO:0007669"/>
    <property type="project" value="TreeGrafter"/>
</dbReference>
<accession>A0A6J7DRC8</accession>